<feature type="chain" id="PRO_5044759233" description="Reverse transcriptase domain-containing protein" evidence="1">
    <location>
        <begin position="24"/>
        <end position="962"/>
    </location>
</feature>
<keyword evidence="1" id="KW-0732">Signal</keyword>
<dbReference type="InterPro" id="IPR000477">
    <property type="entry name" value="RT_dom"/>
</dbReference>
<proteinExistence type="predicted"/>
<reference evidence="4" key="1">
    <citation type="submission" date="2024-07" db="EMBL/GenBank/DDBJ databases">
        <title>Two chromosome-level genome assemblies of Korean endemic species Abeliophyllum distichum and Forsythia ovata (Oleaceae).</title>
        <authorList>
            <person name="Jang H."/>
        </authorList>
    </citation>
    <scope>NUCLEOTIDE SEQUENCE [LARGE SCALE GENOMIC DNA]</scope>
</reference>
<evidence type="ECO:0000256" key="1">
    <source>
        <dbReference type="SAM" id="SignalP"/>
    </source>
</evidence>
<evidence type="ECO:0000259" key="2">
    <source>
        <dbReference type="Pfam" id="PF00078"/>
    </source>
</evidence>
<dbReference type="Pfam" id="PF00078">
    <property type="entry name" value="RVT_1"/>
    <property type="match status" value="1"/>
</dbReference>
<gene>
    <name evidence="3" type="ORF">Adt_24516</name>
</gene>
<evidence type="ECO:0000313" key="3">
    <source>
        <dbReference type="EMBL" id="KAL2498966.1"/>
    </source>
</evidence>
<sequence length="962" mass="109758">MNMSHSLIAISLFYLSNPQLAHRAVVTPTTKPIVVPVPKPIIVANTKLVVASASKPLVVEVPFVNRAGKGKDKGKEVVVETPKQWVPLVGSSSAQSSIILSPHVVHVEPTFQHSSMIPTIVASKPFLANVSYDPLLDHMMSIPREYLVLSEPIQPVFDSDLHVIPHRSCHGNAESSIHSDTASSIQMDGHQQGHFRWNSSDDLVGLGERQEADGFTIVQMRKTLKEPFVLRKNFDFIRRFLSFDVGLQNESDKIWCFWNLGTTVSLIVDHPQFLHIKVEDPRLARPLFVTPVYASCSPVRRRELWVGLHQISLSVDGSWLVGGDFNVIAHNGERTGMNIRDRGTSDFAVMMMDCGLTDAGLKQGLRWWNRNVFGDIFQRIRDAECSVDDAELDYDRNPSPSHRDTLHQAQAVLNRSLSIEKAFWKQKAWARWTCEGYHNTRYFHSIVQGRRIQSKIWSITSASGEVFKSSETIQPSTDNLKLNQTPTLTEVREAIFSIDPDSIAGPDGFSSHFVQVCWDIVSEDVFQAVLDFFAGGHLPRSFAATSIVLLPKRDNAYRWSEFRHISLCTVFNKLIMKLMNSRLSTLLPQIISAPQSRFITGRLIGDNVLLAQELLHTLDTKVRGGNAILKLDMTKAYDRMDWSFLISILEILGSMLFGLIRYGDVFQNVDSRSCLMADHMDFSHHLGVLDRIHRLENLTGFWHQQQPFTYLSVPLFKGARKIFLYDDLVQKVRSRIFGWASRLLSFGRRITLIGSMLSSISLYLLQIMKPPKAILKKLEGIFARFLWDSRDDAPRLHWRRWKDLCIPTEEGRLGFRRLQALVDTFSLKLWWLFRSQQSLWAQFLLSKYCKGTHPLLATIPYYASAVWKRLKHIGGDTHCLLVPYIIAEQIGNIPITAEEHDQIMWKETSDGRLATKSAWQLVRMEHTIQAVYNMIWSFIIPTTVSFFCWRLWQCLIPVDVVI</sequence>
<accession>A0ABD1SDZ6</accession>
<comment type="caution">
    <text evidence="3">The sequence shown here is derived from an EMBL/GenBank/DDBJ whole genome shotgun (WGS) entry which is preliminary data.</text>
</comment>
<evidence type="ECO:0000313" key="4">
    <source>
        <dbReference type="Proteomes" id="UP001604336"/>
    </source>
</evidence>
<dbReference type="AlphaFoldDB" id="A0ABD1SDZ6"/>
<dbReference type="InterPro" id="IPR036691">
    <property type="entry name" value="Endo/exonu/phosph_ase_sf"/>
</dbReference>
<dbReference type="PANTHER" id="PTHR33116">
    <property type="entry name" value="REVERSE TRANSCRIPTASE ZINC-BINDING DOMAIN-CONTAINING PROTEIN-RELATED-RELATED"/>
    <property type="match status" value="1"/>
</dbReference>
<keyword evidence="4" id="KW-1185">Reference proteome</keyword>
<dbReference type="Proteomes" id="UP001604336">
    <property type="component" value="Unassembled WGS sequence"/>
</dbReference>
<feature type="signal peptide" evidence="1">
    <location>
        <begin position="1"/>
        <end position="23"/>
    </location>
</feature>
<dbReference type="Gene3D" id="3.60.10.10">
    <property type="entry name" value="Endonuclease/exonuclease/phosphatase"/>
    <property type="match status" value="1"/>
</dbReference>
<dbReference type="PANTHER" id="PTHR33116:SF84">
    <property type="entry name" value="RNA-DIRECTED DNA POLYMERASE"/>
    <property type="match status" value="1"/>
</dbReference>
<dbReference type="SUPFAM" id="SSF56219">
    <property type="entry name" value="DNase I-like"/>
    <property type="match status" value="1"/>
</dbReference>
<feature type="domain" description="Reverse transcriptase" evidence="2">
    <location>
        <begin position="551"/>
        <end position="649"/>
    </location>
</feature>
<protein>
    <recommendedName>
        <fullName evidence="2">Reverse transcriptase domain-containing protein</fullName>
    </recommendedName>
</protein>
<dbReference type="EMBL" id="JBFOLK010000007">
    <property type="protein sequence ID" value="KAL2498966.1"/>
    <property type="molecule type" value="Genomic_DNA"/>
</dbReference>
<name>A0ABD1SDZ6_9LAMI</name>
<organism evidence="3 4">
    <name type="scientific">Abeliophyllum distichum</name>
    <dbReference type="NCBI Taxonomy" id="126358"/>
    <lineage>
        <taxon>Eukaryota</taxon>
        <taxon>Viridiplantae</taxon>
        <taxon>Streptophyta</taxon>
        <taxon>Embryophyta</taxon>
        <taxon>Tracheophyta</taxon>
        <taxon>Spermatophyta</taxon>
        <taxon>Magnoliopsida</taxon>
        <taxon>eudicotyledons</taxon>
        <taxon>Gunneridae</taxon>
        <taxon>Pentapetalae</taxon>
        <taxon>asterids</taxon>
        <taxon>lamiids</taxon>
        <taxon>Lamiales</taxon>
        <taxon>Oleaceae</taxon>
        <taxon>Forsythieae</taxon>
        <taxon>Abeliophyllum</taxon>
    </lineage>
</organism>